<keyword evidence="1 3" id="KW-0808">Transferase</keyword>
<dbReference type="Gene3D" id="3.40.50.2000">
    <property type="entry name" value="Glycogen Phosphorylase B"/>
    <property type="match status" value="2"/>
</dbReference>
<comment type="caution">
    <text evidence="3">The sequence shown here is derived from an EMBL/GenBank/DDBJ whole genome shotgun (WGS) entry which is preliminary data.</text>
</comment>
<organism evidence="3 4">
    <name type="scientific">Candidatus Omnitrophus magneticus</name>
    <dbReference type="NCBI Taxonomy" id="1609969"/>
    <lineage>
        <taxon>Bacteria</taxon>
        <taxon>Pseudomonadati</taxon>
        <taxon>Candidatus Omnitrophota</taxon>
        <taxon>Candidatus Omnitrophus</taxon>
    </lineage>
</organism>
<dbReference type="Pfam" id="PF00534">
    <property type="entry name" value="Glycos_transf_1"/>
    <property type="match status" value="1"/>
</dbReference>
<dbReference type="PANTHER" id="PTHR46401:SF2">
    <property type="entry name" value="GLYCOSYLTRANSFERASE WBBK-RELATED"/>
    <property type="match status" value="1"/>
</dbReference>
<dbReference type="Proteomes" id="UP000033428">
    <property type="component" value="Unassembled WGS sequence"/>
</dbReference>
<name>A0A0F0CT92_9BACT</name>
<evidence type="ECO:0000313" key="4">
    <source>
        <dbReference type="Proteomes" id="UP000033428"/>
    </source>
</evidence>
<evidence type="ECO:0000256" key="1">
    <source>
        <dbReference type="ARBA" id="ARBA00022679"/>
    </source>
</evidence>
<dbReference type="GO" id="GO:0016757">
    <property type="term" value="F:glycosyltransferase activity"/>
    <property type="evidence" value="ECO:0007669"/>
    <property type="project" value="InterPro"/>
</dbReference>
<dbReference type="GO" id="GO:0009103">
    <property type="term" value="P:lipopolysaccharide biosynthetic process"/>
    <property type="evidence" value="ECO:0007669"/>
    <property type="project" value="TreeGrafter"/>
</dbReference>
<dbReference type="PANTHER" id="PTHR46401">
    <property type="entry name" value="GLYCOSYLTRANSFERASE WBBK-RELATED"/>
    <property type="match status" value="1"/>
</dbReference>
<proteinExistence type="predicted"/>
<evidence type="ECO:0000259" key="2">
    <source>
        <dbReference type="Pfam" id="PF00534"/>
    </source>
</evidence>
<dbReference type="EMBL" id="JYNY01000202">
    <property type="protein sequence ID" value="KJJ85234.1"/>
    <property type="molecule type" value="Genomic_DNA"/>
</dbReference>
<dbReference type="AlphaFoldDB" id="A0A0F0CT92"/>
<accession>A0A0F0CT92</accession>
<dbReference type="SUPFAM" id="SSF53756">
    <property type="entry name" value="UDP-Glycosyltransferase/glycogen phosphorylase"/>
    <property type="match status" value="1"/>
</dbReference>
<sequence>MKVAFYAYPSSFQNPGGGEVQLIKTKEALEKQGVSVKLFDQWNDKLQDFDILHVFGSVKDCVGLMETARNLNVKVVLSPIFWSNFDRAFFESENVSRKAELTLRHLLKLLIPVFPSGRRRTMVLSNVLLPNSIMEKNQIKRLFAVPESKMSVVPNGVDDSFAYAEPSEFVKKFGIKNFILYTGRIEPRKNQLNFIRAMKGFDAPIVFIGKAVSDYQTYYDACRKEAGKNVHFLGYIDHGSSLLRSAYSAASVFALTTWFETPGLSALEAALAGGKIVITPSGSTREYFLEMVRYARPHKLDEIRQKVEEAYSAPPEPKLKEHIIKNYTWEKIAFLTKSAYKNIL</sequence>
<gene>
    <name evidence="3" type="ORF">OMAG_000892</name>
</gene>
<dbReference type="CDD" id="cd03801">
    <property type="entry name" value="GT4_PimA-like"/>
    <property type="match status" value="1"/>
</dbReference>
<dbReference type="InterPro" id="IPR001296">
    <property type="entry name" value="Glyco_trans_1"/>
</dbReference>
<protein>
    <submittedName>
        <fullName evidence="3">Group 1 glycosyl transferase</fullName>
    </submittedName>
</protein>
<feature type="domain" description="Glycosyl transferase family 1" evidence="2">
    <location>
        <begin position="174"/>
        <end position="326"/>
    </location>
</feature>
<keyword evidence="4" id="KW-1185">Reference proteome</keyword>
<evidence type="ECO:0000313" key="3">
    <source>
        <dbReference type="EMBL" id="KJJ85234.1"/>
    </source>
</evidence>
<reference evidence="3 4" key="1">
    <citation type="submission" date="2015-02" db="EMBL/GenBank/DDBJ databases">
        <title>Single-cell genomics of uncultivated deep-branching MTB reveals a conserved set of magnetosome genes.</title>
        <authorList>
            <person name="Kolinko S."/>
            <person name="Richter M."/>
            <person name="Glockner F.O."/>
            <person name="Brachmann A."/>
            <person name="Schuler D."/>
        </authorList>
    </citation>
    <scope>NUCLEOTIDE SEQUENCE [LARGE SCALE GENOMIC DNA]</scope>
    <source>
        <strain evidence="3">SKK-01</strain>
    </source>
</reference>